<proteinExistence type="predicted"/>
<organism evidence="1 2">
    <name type="scientific">Clarias magur</name>
    <name type="common">Asian catfish</name>
    <name type="synonym">Macropteronotus magur</name>
    <dbReference type="NCBI Taxonomy" id="1594786"/>
    <lineage>
        <taxon>Eukaryota</taxon>
        <taxon>Metazoa</taxon>
        <taxon>Chordata</taxon>
        <taxon>Craniata</taxon>
        <taxon>Vertebrata</taxon>
        <taxon>Euteleostomi</taxon>
        <taxon>Actinopterygii</taxon>
        <taxon>Neopterygii</taxon>
        <taxon>Teleostei</taxon>
        <taxon>Ostariophysi</taxon>
        <taxon>Siluriformes</taxon>
        <taxon>Clariidae</taxon>
        <taxon>Clarias</taxon>
    </lineage>
</organism>
<dbReference type="Proteomes" id="UP000727407">
    <property type="component" value="Unassembled WGS sequence"/>
</dbReference>
<gene>
    <name evidence="1" type="ORF">DAT39_013355</name>
</gene>
<protein>
    <submittedName>
        <fullName evidence="1">Uncharacterized protein</fullName>
    </submittedName>
</protein>
<dbReference type="AlphaFoldDB" id="A0A8J4TWF4"/>
<comment type="caution">
    <text evidence="1">The sequence shown here is derived from an EMBL/GenBank/DDBJ whole genome shotgun (WGS) entry which is preliminary data.</text>
</comment>
<evidence type="ECO:0000313" key="2">
    <source>
        <dbReference type="Proteomes" id="UP000727407"/>
    </source>
</evidence>
<keyword evidence="2" id="KW-1185">Reference proteome</keyword>
<accession>A0A8J4TWF4</accession>
<reference evidence="1" key="1">
    <citation type="submission" date="2020-07" db="EMBL/GenBank/DDBJ databases">
        <title>Clarias magur genome sequencing, assembly and annotation.</title>
        <authorList>
            <person name="Kushwaha B."/>
            <person name="Kumar R."/>
            <person name="Das P."/>
            <person name="Joshi C.G."/>
            <person name="Kumar D."/>
            <person name="Nagpure N.S."/>
            <person name="Pandey M."/>
            <person name="Agarwal S."/>
            <person name="Srivastava S."/>
            <person name="Singh M."/>
            <person name="Sahoo L."/>
            <person name="Jayasankar P."/>
            <person name="Meher P.K."/>
            <person name="Koringa P.G."/>
            <person name="Iquebal M.A."/>
            <person name="Das S.P."/>
            <person name="Bit A."/>
            <person name="Patnaik S."/>
            <person name="Patel N."/>
            <person name="Shah T.M."/>
            <person name="Hinsu A."/>
            <person name="Jena J.K."/>
        </authorList>
    </citation>
    <scope>NUCLEOTIDE SEQUENCE</scope>
    <source>
        <strain evidence="1">CIFAMagur01</strain>
        <tissue evidence="1">Testis</tissue>
    </source>
</reference>
<evidence type="ECO:0000313" key="1">
    <source>
        <dbReference type="EMBL" id="KAF5896923.1"/>
    </source>
</evidence>
<sequence>MIFAGMANPANLTKRNSMRVRVVLMYLNRGPDEREAATCGKGCALVVVGKS</sequence>
<name>A0A8J4TWF4_CLAMG</name>
<dbReference type="EMBL" id="QNUK01000255">
    <property type="protein sequence ID" value="KAF5896923.1"/>
    <property type="molecule type" value="Genomic_DNA"/>
</dbReference>